<name>A0ACC1S0K7_9HYPO</name>
<keyword evidence="2" id="KW-1185">Reference proteome</keyword>
<evidence type="ECO:0000313" key="1">
    <source>
        <dbReference type="EMBL" id="KAJ3529535.1"/>
    </source>
</evidence>
<organism evidence="1 2">
    <name type="scientific">Fusarium decemcellulare</name>
    <dbReference type="NCBI Taxonomy" id="57161"/>
    <lineage>
        <taxon>Eukaryota</taxon>
        <taxon>Fungi</taxon>
        <taxon>Dikarya</taxon>
        <taxon>Ascomycota</taxon>
        <taxon>Pezizomycotina</taxon>
        <taxon>Sordariomycetes</taxon>
        <taxon>Hypocreomycetidae</taxon>
        <taxon>Hypocreales</taxon>
        <taxon>Nectriaceae</taxon>
        <taxon>Fusarium</taxon>
        <taxon>Fusarium decemcellulare species complex</taxon>
    </lineage>
</organism>
<accession>A0ACC1S0K7</accession>
<evidence type="ECO:0000313" key="2">
    <source>
        <dbReference type="Proteomes" id="UP001148629"/>
    </source>
</evidence>
<proteinExistence type="predicted"/>
<dbReference type="Proteomes" id="UP001148629">
    <property type="component" value="Unassembled WGS sequence"/>
</dbReference>
<protein>
    <submittedName>
        <fullName evidence="1">Uncharacterized protein</fullName>
    </submittedName>
</protein>
<reference evidence="1" key="1">
    <citation type="submission" date="2022-08" db="EMBL/GenBank/DDBJ databases">
        <title>Genome Sequence of Fusarium decemcellulare.</title>
        <authorList>
            <person name="Buettner E."/>
        </authorList>
    </citation>
    <scope>NUCLEOTIDE SEQUENCE</scope>
    <source>
        <strain evidence="1">Babe19</strain>
    </source>
</reference>
<dbReference type="EMBL" id="JANRMS010001278">
    <property type="protein sequence ID" value="KAJ3529535.1"/>
    <property type="molecule type" value="Genomic_DNA"/>
</dbReference>
<sequence length="121" mass="14051">MSNFQDQVVPSGRQHYSGQNRVPNVRQFMEQLDQDKKARDAAIDEELKQNKVQGETKDHKNDRAEAIRRKKDTRKVRDPVTGKDVDIRDADLDFAEAVDNPQVSVLRRNCVAREFRTDRSL</sequence>
<gene>
    <name evidence="1" type="ORF">NM208_g9713</name>
</gene>
<comment type="caution">
    <text evidence="1">The sequence shown here is derived from an EMBL/GenBank/DDBJ whole genome shotgun (WGS) entry which is preliminary data.</text>
</comment>